<dbReference type="AlphaFoldDB" id="I3ZZ45"/>
<keyword evidence="2" id="KW-0812">Transmembrane</keyword>
<name>I3ZZ45_ORNRL</name>
<dbReference type="RefSeq" id="WP_014790580.1">
    <property type="nucleotide sequence ID" value="NC_018016.1"/>
</dbReference>
<dbReference type="GO" id="GO:0006355">
    <property type="term" value="P:regulation of DNA-templated transcription"/>
    <property type="evidence" value="ECO:0007669"/>
    <property type="project" value="InterPro"/>
</dbReference>
<gene>
    <name evidence="4" type="ordered locus">Ornrh_0782</name>
</gene>
<dbReference type="SUPFAM" id="SSF46894">
    <property type="entry name" value="C-terminal effector domain of the bipartite response regulators"/>
    <property type="match status" value="1"/>
</dbReference>
<reference evidence="4 5" key="1">
    <citation type="submission" date="2012-06" db="EMBL/GenBank/DDBJ databases">
        <title>The complete genome of Ornithobacterium rhinotracheale DSM 15997.</title>
        <authorList>
            <consortium name="US DOE Joint Genome Institute (JGI-PGF)"/>
            <person name="Lucas S."/>
            <person name="Copeland A."/>
            <person name="Lapidus A."/>
            <person name="Goodwin L."/>
            <person name="Pitluck S."/>
            <person name="Peters L."/>
            <person name="Mikhailova N."/>
            <person name="Teshima H."/>
            <person name="Kyrpides N."/>
            <person name="Mavromatis K."/>
            <person name="Pagani I."/>
            <person name="Ivanova N."/>
            <person name="Ovchinnikova G."/>
            <person name="Zeytun A."/>
            <person name="Detter J.C."/>
            <person name="Han C."/>
            <person name="Land M."/>
            <person name="Hauser L."/>
            <person name="Markowitz V."/>
            <person name="Cheng J.-F."/>
            <person name="Hugenholtz P."/>
            <person name="Woyke T."/>
            <person name="Wu D."/>
            <person name="Lang E."/>
            <person name="Kopitz M."/>
            <person name="Brambilla E."/>
            <person name="Klenk H.-P."/>
            <person name="Eisen J.A."/>
        </authorList>
    </citation>
    <scope>NUCLEOTIDE SEQUENCE [LARGE SCALE GENOMIC DNA]</scope>
    <source>
        <strain evidence="5">ATCC 51463 / DSM 15997 / CCUG 23171 / LMG 9086</strain>
    </source>
</reference>
<dbReference type="Gene3D" id="1.25.40.10">
    <property type="entry name" value="Tetratricopeptide repeat domain"/>
    <property type="match status" value="1"/>
</dbReference>
<organism evidence="4 5">
    <name type="scientific">Ornithobacterium rhinotracheale (strain ATCC 51463 / DSM 15997 / CCUG 23171 / CIP 104009 / LMG 9086)</name>
    <dbReference type="NCBI Taxonomy" id="867902"/>
    <lineage>
        <taxon>Bacteria</taxon>
        <taxon>Pseudomonadati</taxon>
        <taxon>Bacteroidota</taxon>
        <taxon>Flavobacteriia</taxon>
        <taxon>Flavobacteriales</taxon>
        <taxon>Weeksellaceae</taxon>
        <taxon>Ornithobacterium</taxon>
    </lineage>
</organism>
<dbReference type="GeneID" id="71569075"/>
<dbReference type="InterPro" id="IPR011990">
    <property type="entry name" value="TPR-like_helical_dom_sf"/>
</dbReference>
<evidence type="ECO:0008006" key="6">
    <source>
        <dbReference type="Google" id="ProtNLM"/>
    </source>
</evidence>
<keyword evidence="5" id="KW-1185">Reference proteome</keyword>
<evidence type="ECO:0000313" key="4">
    <source>
        <dbReference type="EMBL" id="AFL96979.1"/>
    </source>
</evidence>
<dbReference type="PATRIC" id="fig|867902.3.peg.762"/>
<evidence type="ECO:0000313" key="5">
    <source>
        <dbReference type="Proteomes" id="UP000006051"/>
    </source>
</evidence>
<evidence type="ECO:0000256" key="1">
    <source>
        <dbReference type="SAM" id="Coils"/>
    </source>
</evidence>
<dbReference type="EMBL" id="CP003283">
    <property type="protein sequence ID" value="AFL96979.1"/>
    <property type="molecule type" value="Genomic_DNA"/>
</dbReference>
<feature type="chain" id="PRO_5003685161" description="HTH luxR-type domain-containing protein" evidence="3">
    <location>
        <begin position="19"/>
        <end position="591"/>
    </location>
</feature>
<feature type="coiled-coil region" evidence="1">
    <location>
        <begin position="418"/>
        <end position="478"/>
    </location>
</feature>
<dbReference type="GO" id="GO:0003677">
    <property type="term" value="F:DNA binding"/>
    <property type="evidence" value="ECO:0007669"/>
    <property type="project" value="InterPro"/>
</dbReference>
<keyword evidence="3" id="KW-0732">Signal</keyword>
<dbReference type="HOGENOM" id="CLU_030646_0_0_10"/>
<dbReference type="KEGG" id="orh:Ornrh_0782"/>
<dbReference type="STRING" id="867902.Ornrh_0782"/>
<dbReference type="GeneID" id="97257492"/>
<keyword evidence="2" id="KW-1133">Transmembrane helix</keyword>
<evidence type="ECO:0000256" key="3">
    <source>
        <dbReference type="SAM" id="SignalP"/>
    </source>
</evidence>
<sequence length="591" mass="69578">MKKSILLVLSFFSFICFAQTSDIKSVIIQLDKSDVEGKSDWVHTEIQRLEHENKDKPKNLSLLRAFQSRLAIRKENFERARNYIEQALENAEKSKDNEALANAYYAQSFYLRYLGINDLSLDYANKALEFLPKDTNYHLEALIYYTLYALYSDWDNIEKMEEYIALCMSAAQKAKDYEVMANAYSAKSTIMKLRFQRNRSVALHDSVLYYSKKVEELYRAHPKDISARTYAISAINTANFYFEKWMGNHSAEIRDSILSNLQKVHKTLGRVFDKDEIVANAMGMEAILAMKENRPKQAEQLLQNAYAMLQSHNPPLYYTLTNVCEGLSHLYEGQGDYQKALFYKDKQKAFQDSIYKKQQIENTYKNEAFYKNKEIKKELEIAKQTAKYHRMRNYLLIAAILLLIGLLFFLFRYSKQKMKFEKEKALRLEKEKAEAEIKIQLEKEEQKRLRAEQELLQLKNQRIEKENLARSLQIQRKNELLGKIRAEEDINLQKILREEKRIDESLETSLNEFKSIHPQFFEKLNELSEGRLTPLDQRYCGYLYLNLSTKEIATIFSVEPKSVRMTKYRIKQKLNLVGEQSLEEFLRGLEG</sequence>
<dbReference type="InterPro" id="IPR016032">
    <property type="entry name" value="Sig_transdc_resp-reg_C-effctor"/>
</dbReference>
<dbReference type="eggNOG" id="COG2197">
    <property type="taxonomic scope" value="Bacteria"/>
</dbReference>
<protein>
    <recommendedName>
        <fullName evidence="6">HTH luxR-type domain-containing protein</fullName>
    </recommendedName>
</protein>
<dbReference type="SUPFAM" id="SSF48452">
    <property type="entry name" value="TPR-like"/>
    <property type="match status" value="2"/>
</dbReference>
<accession>I3ZZ45</accession>
<feature type="signal peptide" evidence="3">
    <location>
        <begin position="1"/>
        <end position="18"/>
    </location>
</feature>
<keyword evidence="2" id="KW-0472">Membrane</keyword>
<dbReference type="Proteomes" id="UP000006051">
    <property type="component" value="Chromosome"/>
</dbReference>
<proteinExistence type="predicted"/>
<evidence type="ECO:0000256" key="2">
    <source>
        <dbReference type="SAM" id="Phobius"/>
    </source>
</evidence>
<feature type="transmembrane region" description="Helical" evidence="2">
    <location>
        <begin position="394"/>
        <end position="414"/>
    </location>
</feature>
<keyword evidence="1" id="KW-0175">Coiled coil</keyword>